<protein>
    <submittedName>
        <fullName evidence="1">Uncharacterized protein</fullName>
    </submittedName>
</protein>
<dbReference type="AlphaFoldDB" id="A0A5B7FW40"/>
<keyword evidence="2" id="KW-1185">Reference proteome</keyword>
<sequence>MFSGHLRQFGMFLGHFKIAWHVLRAFYDSLACFKGILR</sequence>
<comment type="caution">
    <text evidence="1">The sequence shown here is derived from an EMBL/GenBank/DDBJ whole genome shotgun (WGS) entry which is preliminary data.</text>
</comment>
<gene>
    <name evidence="1" type="ORF">E2C01_043414</name>
</gene>
<dbReference type="EMBL" id="VSRR010008982">
    <property type="protein sequence ID" value="MPC49607.1"/>
    <property type="molecule type" value="Genomic_DNA"/>
</dbReference>
<evidence type="ECO:0000313" key="2">
    <source>
        <dbReference type="Proteomes" id="UP000324222"/>
    </source>
</evidence>
<name>A0A5B7FW40_PORTR</name>
<proteinExistence type="predicted"/>
<accession>A0A5B7FW40</accession>
<reference evidence="1 2" key="1">
    <citation type="submission" date="2019-05" db="EMBL/GenBank/DDBJ databases">
        <title>Another draft genome of Portunus trituberculatus and its Hox gene families provides insights of decapod evolution.</title>
        <authorList>
            <person name="Jeong J.-H."/>
            <person name="Song I."/>
            <person name="Kim S."/>
            <person name="Choi T."/>
            <person name="Kim D."/>
            <person name="Ryu S."/>
            <person name="Kim W."/>
        </authorList>
    </citation>
    <scope>NUCLEOTIDE SEQUENCE [LARGE SCALE GENOMIC DNA]</scope>
    <source>
        <tissue evidence="1">Muscle</tissue>
    </source>
</reference>
<evidence type="ECO:0000313" key="1">
    <source>
        <dbReference type="EMBL" id="MPC49607.1"/>
    </source>
</evidence>
<dbReference type="Proteomes" id="UP000324222">
    <property type="component" value="Unassembled WGS sequence"/>
</dbReference>
<organism evidence="1 2">
    <name type="scientific">Portunus trituberculatus</name>
    <name type="common">Swimming crab</name>
    <name type="synonym">Neptunus trituberculatus</name>
    <dbReference type="NCBI Taxonomy" id="210409"/>
    <lineage>
        <taxon>Eukaryota</taxon>
        <taxon>Metazoa</taxon>
        <taxon>Ecdysozoa</taxon>
        <taxon>Arthropoda</taxon>
        <taxon>Crustacea</taxon>
        <taxon>Multicrustacea</taxon>
        <taxon>Malacostraca</taxon>
        <taxon>Eumalacostraca</taxon>
        <taxon>Eucarida</taxon>
        <taxon>Decapoda</taxon>
        <taxon>Pleocyemata</taxon>
        <taxon>Brachyura</taxon>
        <taxon>Eubrachyura</taxon>
        <taxon>Portunoidea</taxon>
        <taxon>Portunidae</taxon>
        <taxon>Portuninae</taxon>
        <taxon>Portunus</taxon>
    </lineage>
</organism>